<dbReference type="PANTHER" id="PTHR30616:SF2">
    <property type="entry name" value="PURINE NUCLEOSIDE PHOSPHORYLASE LACC1"/>
    <property type="match status" value="1"/>
</dbReference>
<evidence type="ECO:0000256" key="6">
    <source>
        <dbReference type="ARBA" id="ARBA00022833"/>
    </source>
</evidence>
<dbReference type="Proteomes" id="UP000214603">
    <property type="component" value="Unassembled WGS sequence"/>
</dbReference>
<keyword evidence="5" id="KW-0378">Hydrolase</keyword>
<dbReference type="OrthoDB" id="4279at2"/>
<dbReference type="InterPro" id="IPR038371">
    <property type="entry name" value="Cu_polyphenol_OxRdtase_sf"/>
</dbReference>
<evidence type="ECO:0000256" key="4">
    <source>
        <dbReference type="ARBA" id="ARBA00022723"/>
    </source>
</evidence>
<evidence type="ECO:0000256" key="9">
    <source>
        <dbReference type="ARBA" id="ARBA00049893"/>
    </source>
</evidence>
<gene>
    <name evidence="11" type="ORF">CEY11_18905</name>
</gene>
<comment type="catalytic activity">
    <reaction evidence="7">
        <text>adenosine + H2O + H(+) = inosine + NH4(+)</text>
        <dbReference type="Rhea" id="RHEA:24408"/>
        <dbReference type="ChEBI" id="CHEBI:15377"/>
        <dbReference type="ChEBI" id="CHEBI:15378"/>
        <dbReference type="ChEBI" id="CHEBI:16335"/>
        <dbReference type="ChEBI" id="CHEBI:17596"/>
        <dbReference type="ChEBI" id="CHEBI:28938"/>
        <dbReference type="EC" id="3.5.4.4"/>
    </reaction>
    <physiologicalReaction direction="left-to-right" evidence="7">
        <dbReference type="Rhea" id="RHEA:24409"/>
    </physiologicalReaction>
</comment>
<keyword evidence="6" id="KW-0862">Zinc</keyword>
<dbReference type="InterPro" id="IPR011324">
    <property type="entry name" value="Cytotoxic_necrot_fac-like_cat"/>
</dbReference>
<dbReference type="PANTHER" id="PTHR30616">
    <property type="entry name" value="UNCHARACTERIZED PROTEIN YFIH"/>
    <property type="match status" value="1"/>
</dbReference>
<dbReference type="Gene3D" id="3.60.140.10">
    <property type="entry name" value="CNF1/YfiH-like putative cysteine hydrolases"/>
    <property type="match status" value="1"/>
</dbReference>
<evidence type="ECO:0000256" key="3">
    <source>
        <dbReference type="ARBA" id="ARBA00022679"/>
    </source>
</evidence>
<dbReference type="GO" id="GO:0016787">
    <property type="term" value="F:hydrolase activity"/>
    <property type="evidence" value="ECO:0007669"/>
    <property type="project" value="UniProtKB-KW"/>
</dbReference>
<organism evidence="11 12">
    <name type="scientific">Candidimonas nitroreducens</name>
    <dbReference type="NCBI Taxonomy" id="683354"/>
    <lineage>
        <taxon>Bacteria</taxon>
        <taxon>Pseudomonadati</taxon>
        <taxon>Pseudomonadota</taxon>
        <taxon>Betaproteobacteria</taxon>
        <taxon>Burkholderiales</taxon>
        <taxon>Alcaligenaceae</taxon>
        <taxon>Candidimonas</taxon>
    </lineage>
</organism>
<name>A0A225M4Q5_9BURK</name>
<evidence type="ECO:0000256" key="2">
    <source>
        <dbReference type="ARBA" id="ARBA00007353"/>
    </source>
</evidence>
<evidence type="ECO:0000256" key="5">
    <source>
        <dbReference type="ARBA" id="ARBA00022801"/>
    </source>
</evidence>
<comment type="catalytic activity">
    <reaction evidence="9">
        <text>S-methyl-5'-thioadenosine + phosphate = 5-(methylsulfanyl)-alpha-D-ribose 1-phosphate + adenine</text>
        <dbReference type="Rhea" id="RHEA:11852"/>
        <dbReference type="ChEBI" id="CHEBI:16708"/>
        <dbReference type="ChEBI" id="CHEBI:17509"/>
        <dbReference type="ChEBI" id="CHEBI:43474"/>
        <dbReference type="ChEBI" id="CHEBI:58533"/>
        <dbReference type="EC" id="2.4.2.28"/>
    </reaction>
    <physiologicalReaction direction="left-to-right" evidence="9">
        <dbReference type="Rhea" id="RHEA:11853"/>
    </physiologicalReaction>
</comment>
<dbReference type="RefSeq" id="WP_088604984.1">
    <property type="nucleotide sequence ID" value="NZ_NJIH01000011.1"/>
</dbReference>
<evidence type="ECO:0000256" key="8">
    <source>
        <dbReference type="ARBA" id="ARBA00048968"/>
    </source>
</evidence>
<dbReference type="InterPro" id="IPR003730">
    <property type="entry name" value="Cu_polyphenol_OxRdtase"/>
</dbReference>
<dbReference type="Pfam" id="PF02578">
    <property type="entry name" value="Cu-oxidase_4"/>
    <property type="match status" value="1"/>
</dbReference>
<keyword evidence="12" id="KW-1185">Reference proteome</keyword>
<evidence type="ECO:0000256" key="1">
    <source>
        <dbReference type="ARBA" id="ARBA00000553"/>
    </source>
</evidence>
<dbReference type="GO" id="GO:0005507">
    <property type="term" value="F:copper ion binding"/>
    <property type="evidence" value="ECO:0007669"/>
    <property type="project" value="TreeGrafter"/>
</dbReference>
<dbReference type="SUPFAM" id="SSF64438">
    <property type="entry name" value="CNF1/YfiH-like putative cysteine hydrolases"/>
    <property type="match status" value="1"/>
</dbReference>
<evidence type="ECO:0000256" key="10">
    <source>
        <dbReference type="RuleBase" id="RU361274"/>
    </source>
</evidence>
<dbReference type="AlphaFoldDB" id="A0A225M4Q5"/>
<accession>A0A225M4Q5</accession>
<dbReference type="CDD" id="cd16833">
    <property type="entry name" value="YfiH"/>
    <property type="match status" value="1"/>
</dbReference>
<keyword evidence="4" id="KW-0479">Metal-binding</keyword>
<dbReference type="NCBIfam" id="TIGR00726">
    <property type="entry name" value="peptidoglycan editing factor PgeF"/>
    <property type="match status" value="1"/>
</dbReference>
<evidence type="ECO:0000313" key="11">
    <source>
        <dbReference type="EMBL" id="OWT56106.1"/>
    </source>
</evidence>
<sequence length="253" mass="27381">MSEIVSLPRVTGLPWQGVHYFCTTRAGGVSTGEYATLNVGGRTDDDSSHVLENRRRLRAELPSDPCWLRQVHGNQVADADRPWAEPPAADAAVTTQAGRVLAILTADCLPVVIADGGGRALGLAHAGWRGLASGVLEASLDALRARVPDAEYWRAWVGPGIGQRNFEVGDDVHAAFVQRDAGAAPFFVAKREPGKWLADLPGLARHRLHAAGVRDIELSGHCTYGEPERFYSYRRERASGRLATVAWLRGEEG</sequence>
<evidence type="ECO:0000313" key="12">
    <source>
        <dbReference type="Proteomes" id="UP000214603"/>
    </source>
</evidence>
<comment type="catalytic activity">
    <reaction evidence="1">
        <text>inosine + phosphate = alpha-D-ribose 1-phosphate + hypoxanthine</text>
        <dbReference type="Rhea" id="RHEA:27646"/>
        <dbReference type="ChEBI" id="CHEBI:17368"/>
        <dbReference type="ChEBI" id="CHEBI:17596"/>
        <dbReference type="ChEBI" id="CHEBI:43474"/>
        <dbReference type="ChEBI" id="CHEBI:57720"/>
        <dbReference type="EC" id="2.4.2.1"/>
    </reaction>
    <physiologicalReaction direction="left-to-right" evidence="1">
        <dbReference type="Rhea" id="RHEA:27647"/>
    </physiologicalReaction>
</comment>
<evidence type="ECO:0000256" key="7">
    <source>
        <dbReference type="ARBA" id="ARBA00047989"/>
    </source>
</evidence>
<keyword evidence="3" id="KW-0808">Transferase</keyword>
<comment type="catalytic activity">
    <reaction evidence="8">
        <text>adenosine + phosphate = alpha-D-ribose 1-phosphate + adenine</text>
        <dbReference type="Rhea" id="RHEA:27642"/>
        <dbReference type="ChEBI" id="CHEBI:16335"/>
        <dbReference type="ChEBI" id="CHEBI:16708"/>
        <dbReference type="ChEBI" id="CHEBI:43474"/>
        <dbReference type="ChEBI" id="CHEBI:57720"/>
        <dbReference type="EC" id="2.4.2.1"/>
    </reaction>
    <physiologicalReaction direction="left-to-right" evidence="8">
        <dbReference type="Rhea" id="RHEA:27643"/>
    </physiologicalReaction>
</comment>
<reference evidence="12" key="1">
    <citation type="submission" date="2017-06" db="EMBL/GenBank/DDBJ databases">
        <title>Herbaspirillum phytohormonus sp. nov., isolated from the root nodule of Robinia pseudoacacia in lead-zinc mine.</title>
        <authorList>
            <person name="Fan M."/>
            <person name="Lin Y."/>
        </authorList>
    </citation>
    <scope>NUCLEOTIDE SEQUENCE [LARGE SCALE GENOMIC DNA]</scope>
    <source>
        <strain evidence="12">SC-089</strain>
    </source>
</reference>
<dbReference type="EMBL" id="NJIH01000011">
    <property type="protein sequence ID" value="OWT56106.1"/>
    <property type="molecule type" value="Genomic_DNA"/>
</dbReference>
<comment type="similarity">
    <text evidence="2 10">Belongs to the purine nucleoside phosphorylase YfiH/LACC1 family.</text>
</comment>
<comment type="caution">
    <text evidence="11">The sequence shown here is derived from an EMBL/GenBank/DDBJ whole genome shotgun (WGS) entry which is preliminary data.</text>
</comment>
<protein>
    <recommendedName>
        <fullName evidence="10">Purine nucleoside phosphorylase</fullName>
    </recommendedName>
</protein>
<proteinExistence type="inferred from homology"/>
<dbReference type="GO" id="GO:0017061">
    <property type="term" value="F:S-methyl-5-thioadenosine phosphorylase activity"/>
    <property type="evidence" value="ECO:0007669"/>
    <property type="project" value="UniProtKB-EC"/>
</dbReference>